<feature type="compositionally biased region" description="Basic and acidic residues" evidence="1">
    <location>
        <begin position="404"/>
        <end position="413"/>
    </location>
</feature>
<evidence type="ECO:0000313" key="3">
    <source>
        <dbReference type="Proteomes" id="UP000663848"/>
    </source>
</evidence>
<sequence length="598" mass="69162">ESLKSEEATGDVYKKDAVDIERKSVDDEDIRVESPRESNHEDENEQYPSEPKRSSDEVNIEPAEAHLYESSRTDVYVPESTTELDNEFEIERRLSSDKGSIGSGDHLAESQKSQIEFEPEESLRSEIQDNELTRSSKQHEEDILETTRSSPSYSEKSEEEHVHGQQENAIISETTDLSPKNEEKSISYESQLSTEKITAELLSAGDIVEHKPEIEFVEKPNTVKFIVASTPSSEEEEEEEEREGFDYEQKVQTEPFQVADQEGDRNFIKTIEMLHTFRQEEDENQFTIDLSHETQPEQNFDADEILIESSDETEHQQVINQLVLESDQAIQSDESEPSEAAQQVPIASHRKIPTVEVEHDRDEYFTSGPISKEFDQKIKEELPELEDEYGLERKSSTDQISLESPREIEHTEEVLQTTHLSDDEEKQKSPITDITTEISEQVIPEQHKLSSLFEQEQSASHEPLERKSSTEQPILESPKLSEHYYNYEVESSHLTQQEEEKDLLENSQTIEPDNIRYEQPLSSGNVDITFPQQFRDDSYKLQSQHEFALNSTLEQPIEKTSQELEYPYEDFQRFEQEINDDNFINLQSASFQQEAEDD</sequence>
<dbReference type="EMBL" id="CAJOBR010022404">
    <property type="protein sequence ID" value="CAF4946971.1"/>
    <property type="molecule type" value="Genomic_DNA"/>
</dbReference>
<evidence type="ECO:0000256" key="1">
    <source>
        <dbReference type="SAM" id="MobiDB-lite"/>
    </source>
</evidence>
<dbReference type="Proteomes" id="UP000663848">
    <property type="component" value="Unassembled WGS sequence"/>
</dbReference>
<gene>
    <name evidence="2" type="ORF">QYT958_LOCUS33181</name>
</gene>
<feature type="compositionally biased region" description="Basic and acidic residues" evidence="1">
    <location>
        <begin position="372"/>
        <end position="382"/>
    </location>
</feature>
<feature type="compositionally biased region" description="Polar residues" evidence="1">
    <location>
        <begin position="520"/>
        <end position="529"/>
    </location>
</feature>
<organism evidence="2 3">
    <name type="scientific">Rotaria socialis</name>
    <dbReference type="NCBI Taxonomy" id="392032"/>
    <lineage>
        <taxon>Eukaryota</taxon>
        <taxon>Metazoa</taxon>
        <taxon>Spiralia</taxon>
        <taxon>Gnathifera</taxon>
        <taxon>Rotifera</taxon>
        <taxon>Eurotatoria</taxon>
        <taxon>Bdelloidea</taxon>
        <taxon>Philodinida</taxon>
        <taxon>Philodinidae</taxon>
        <taxon>Rotaria</taxon>
    </lineage>
</organism>
<name>A0A821XRP3_9BILA</name>
<feature type="compositionally biased region" description="Basic and acidic residues" evidence="1">
    <location>
        <begin position="63"/>
        <end position="72"/>
    </location>
</feature>
<comment type="caution">
    <text evidence="2">The sequence shown here is derived from an EMBL/GenBank/DDBJ whole genome shotgun (WGS) entry which is preliminary data.</text>
</comment>
<feature type="non-terminal residue" evidence="2">
    <location>
        <position position="598"/>
    </location>
</feature>
<feature type="compositionally biased region" description="Acidic residues" evidence="1">
    <location>
        <begin position="233"/>
        <end position="243"/>
    </location>
</feature>
<dbReference type="AlphaFoldDB" id="A0A821XRP3"/>
<feature type="compositionally biased region" description="Polar residues" evidence="1">
    <location>
        <begin position="165"/>
        <end position="178"/>
    </location>
</feature>
<protein>
    <submittedName>
        <fullName evidence="2">Uncharacterized protein</fullName>
    </submittedName>
</protein>
<evidence type="ECO:0000313" key="2">
    <source>
        <dbReference type="EMBL" id="CAF4946971.1"/>
    </source>
</evidence>
<feature type="non-terminal residue" evidence="2">
    <location>
        <position position="1"/>
    </location>
</feature>
<proteinExistence type="predicted"/>
<feature type="compositionally biased region" description="Basic and acidic residues" evidence="1">
    <location>
        <begin position="1"/>
        <end position="41"/>
    </location>
</feature>
<feature type="compositionally biased region" description="Basic and acidic residues" evidence="1">
    <location>
        <begin position="155"/>
        <end position="164"/>
    </location>
</feature>
<reference evidence="2" key="1">
    <citation type="submission" date="2021-02" db="EMBL/GenBank/DDBJ databases">
        <authorList>
            <person name="Nowell W R."/>
        </authorList>
    </citation>
    <scope>NUCLEOTIDE SEQUENCE</scope>
</reference>
<feature type="region of interest" description="Disordered" evidence="1">
    <location>
        <begin position="1"/>
        <end position="189"/>
    </location>
</feature>
<feature type="compositionally biased region" description="Basic and acidic residues" evidence="1">
    <location>
        <begin position="121"/>
        <end position="141"/>
    </location>
</feature>
<feature type="region of interest" description="Disordered" evidence="1">
    <location>
        <begin position="326"/>
        <end position="529"/>
    </location>
</feature>
<feature type="compositionally biased region" description="Polar residues" evidence="1">
    <location>
        <begin position="429"/>
        <end position="439"/>
    </location>
</feature>
<feature type="region of interest" description="Disordered" evidence="1">
    <location>
        <begin position="229"/>
        <end position="256"/>
    </location>
</feature>
<accession>A0A821XRP3</accession>